<keyword evidence="4" id="KW-1185">Reference proteome</keyword>
<dbReference type="EMBL" id="NIOJ01000060">
    <property type="protein sequence ID" value="PNT95736.1"/>
    <property type="molecule type" value="Genomic_DNA"/>
</dbReference>
<dbReference type="Proteomes" id="UP000236151">
    <property type="component" value="Unassembled WGS sequence"/>
</dbReference>
<evidence type="ECO:0000259" key="2">
    <source>
        <dbReference type="PROSITE" id="PS50943"/>
    </source>
</evidence>
<dbReference type="Pfam" id="PF01381">
    <property type="entry name" value="HTH_3"/>
    <property type="match status" value="1"/>
</dbReference>
<dbReference type="InterPro" id="IPR013216">
    <property type="entry name" value="Methyltransf_11"/>
</dbReference>
<dbReference type="PROSITE" id="PS50943">
    <property type="entry name" value="HTH_CROC1"/>
    <property type="match status" value="1"/>
</dbReference>
<dbReference type="Pfam" id="PF08241">
    <property type="entry name" value="Methyltransf_11"/>
    <property type="match status" value="1"/>
</dbReference>
<dbReference type="CDD" id="cd02440">
    <property type="entry name" value="AdoMet_MTases"/>
    <property type="match status" value="1"/>
</dbReference>
<dbReference type="AlphaFoldDB" id="A0A2K2FAD2"/>
<feature type="domain" description="HTH cro/C1-type" evidence="2">
    <location>
        <begin position="11"/>
        <end position="65"/>
    </location>
</feature>
<dbReference type="GO" id="GO:0008757">
    <property type="term" value="F:S-adenosylmethionine-dependent methyltransferase activity"/>
    <property type="evidence" value="ECO:0007669"/>
    <property type="project" value="InterPro"/>
</dbReference>
<dbReference type="SUPFAM" id="SSF53335">
    <property type="entry name" value="S-adenosyl-L-methionine-dependent methyltransferases"/>
    <property type="match status" value="1"/>
</dbReference>
<dbReference type="InterPro" id="IPR001387">
    <property type="entry name" value="Cro/C1-type_HTH"/>
</dbReference>
<dbReference type="OrthoDB" id="9813152at2"/>
<accession>A0A2K2FAD2</accession>
<evidence type="ECO:0000313" key="3">
    <source>
        <dbReference type="EMBL" id="PNT95736.1"/>
    </source>
</evidence>
<dbReference type="Gene3D" id="1.10.260.40">
    <property type="entry name" value="lambda repressor-like DNA-binding domains"/>
    <property type="match status" value="1"/>
</dbReference>
<dbReference type="InterPro" id="IPR010982">
    <property type="entry name" value="Lambda_DNA-bd_dom_sf"/>
</dbReference>
<dbReference type="SUPFAM" id="SSF47413">
    <property type="entry name" value="lambda repressor-like DNA-binding domains"/>
    <property type="match status" value="1"/>
</dbReference>
<name>A0A2K2FAD2_9CLOT</name>
<dbReference type="InterPro" id="IPR029063">
    <property type="entry name" value="SAM-dependent_MTases_sf"/>
</dbReference>
<dbReference type="Gene3D" id="3.40.50.150">
    <property type="entry name" value="Vaccinia Virus protein VP39"/>
    <property type="match status" value="1"/>
</dbReference>
<protein>
    <recommendedName>
        <fullName evidence="2">HTH cro/C1-type domain-containing protein</fullName>
    </recommendedName>
</protein>
<sequence length="325" mass="36428">MINKAQFGKRIASHRKRINLSQVELAEKLGVTSQAVSKWECGATLPDIELLLELSKLYNVSINELLEGRNVIAKLANRPFEMDDDIAYFLPKAERDYNAAWANEIVSGEWISRNWNTCKANDSKMSNDIGKRISDNGGLILEIGAGPGGGYMPYILKSNPDVTIIINDLSPTVVCEWKRFLDKELDSPNIHYAVFDFCDIPFFDESIDIISDGGGIGNTEGDRGKALKEVYRVLKPGGLLVTSTGFVTKETLAELPEYAQKKLKEARPDIFEDLYEETVLAGFKKIDSIISGCWYTNDDESEIAELARELGINLKFTSYIRYCEK</sequence>
<keyword evidence="1" id="KW-0238">DNA-binding</keyword>
<proteinExistence type="predicted"/>
<evidence type="ECO:0000313" key="4">
    <source>
        <dbReference type="Proteomes" id="UP000236151"/>
    </source>
</evidence>
<dbReference type="GO" id="GO:0003677">
    <property type="term" value="F:DNA binding"/>
    <property type="evidence" value="ECO:0007669"/>
    <property type="project" value="UniProtKB-KW"/>
</dbReference>
<dbReference type="PANTHER" id="PTHR46558:SF11">
    <property type="entry name" value="HTH-TYPE TRANSCRIPTIONAL REGULATOR XRE"/>
    <property type="match status" value="1"/>
</dbReference>
<evidence type="ECO:0000256" key="1">
    <source>
        <dbReference type="ARBA" id="ARBA00023125"/>
    </source>
</evidence>
<dbReference type="RefSeq" id="WP_103082852.1">
    <property type="nucleotide sequence ID" value="NZ_CP021850.1"/>
</dbReference>
<dbReference type="PANTHER" id="PTHR46558">
    <property type="entry name" value="TRACRIPTIONAL REGULATORY PROTEIN-RELATED-RELATED"/>
    <property type="match status" value="1"/>
</dbReference>
<dbReference type="SMART" id="SM00530">
    <property type="entry name" value="HTH_XRE"/>
    <property type="match status" value="1"/>
</dbReference>
<organism evidence="3 4">
    <name type="scientific">Clostridium thermosuccinogenes</name>
    <dbReference type="NCBI Taxonomy" id="84032"/>
    <lineage>
        <taxon>Bacteria</taxon>
        <taxon>Bacillati</taxon>
        <taxon>Bacillota</taxon>
        <taxon>Clostridia</taxon>
        <taxon>Eubacteriales</taxon>
        <taxon>Clostridiaceae</taxon>
        <taxon>Clostridium</taxon>
    </lineage>
</organism>
<reference evidence="3 4" key="1">
    <citation type="submission" date="2017-06" db="EMBL/GenBank/DDBJ databases">
        <title>Investigating the central metabolism of Clostridium thermosuccinogenes.</title>
        <authorList>
            <person name="Koendjbiharie J.G."/>
            <person name="van Kranenburg R."/>
        </authorList>
    </citation>
    <scope>NUCLEOTIDE SEQUENCE [LARGE SCALE GENOMIC DNA]</scope>
    <source>
        <strain evidence="3 4">DSM 5806</strain>
    </source>
</reference>
<comment type="caution">
    <text evidence="3">The sequence shown here is derived from an EMBL/GenBank/DDBJ whole genome shotgun (WGS) entry which is preliminary data.</text>
</comment>
<gene>
    <name evidence="3" type="ORF">CDQ84_16575</name>
</gene>
<dbReference type="CDD" id="cd00093">
    <property type="entry name" value="HTH_XRE"/>
    <property type="match status" value="1"/>
</dbReference>
<dbReference type="KEGG" id="cthd:CDO33_12750"/>